<dbReference type="EMBL" id="VLKY01000004">
    <property type="protein sequence ID" value="TWI55460.1"/>
    <property type="molecule type" value="Genomic_DNA"/>
</dbReference>
<gene>
    <name evidence="2" type="ORF">IQ22_01382</name>
</gene>
<dbReference type="InterPro" id="IPR007494">
    <property type="entry name" value="Glutaredoxin2_C"/>
</dbReference>
<dbReference type="Pfam" id="PF13417">
    <property type="entry name" value="GST_N_3"/>
    <property type="match status" value="1"/>
</dbReference>
<sequence>MKLYYYEHCPFSTKVRMVLGLKRLDIEQQVLLYDDEVTPQRLVGKKAVPILVKDDGLAMSESLMIVRYLDHLSGGLLIAETQSQPLMAWIESIMESYQVLGYPRWARIGLKELASPEAHALFVHKKSRIIGDFNAALIRSEVVMGAMKPQFRLLTEMCDPPAIDPGRRQSVSHPAWLQCRGWSKLAGLGTSLC</sequence>
<evidence type="ECO:0000313" key="3">
    <source>
        <dbReference type="Proteomes" id="UP000316905"/>
    </source>
</evidence>
<reference evidence="2 3" key="1">
    <citation type="journal article" date="2015" name="Stand. Genomic Sci.">
        <title>Genomic Encyclopedia of Bacterial and Archaeal Type Strains, Phase III: the genomes of soil and plant-associated and newly described type strains.</title>
        <authorList>
            <person name="Whitman W.B."/>
            <person name="Woyke T."/>
            <person name="Klenk H.P."/>
            <person name="Zhou Y."/>
            <person name="Lilburn T.G."/>
            <person name="Beck B.J."/>
            <person name="De Vos P."/>
            <person name="Vandamme P."/>
            <person name="Eisen J.A."/>
            <person name="Garrity G."/>
            <person name="Hugenholtz P."/>
            <person name="Kyrpides N.C."/>
        </authorList>
    </citation>
    <scope>NUCLEOTIDE SEQUENCE [LARGE SCALE GENOMIC DNA]</scope>
    <source>
        <strain evidence="2 3">CGMCC 1.6858</strain>
    </source>
</reference>
<dbReference type="PROSITE" id="PS50404">
    <property type="entry name" value="GST_NTER"/>
    <property type="match status" value="1"/>
</dbReference>
<dbReference type="InterPro" id="IPR004045">
    <property type="entry name" value="Glutathione_S-Trfase_N"/>
</dbReference>
<evidence type="ECO:0000313" key="2">
    <source>
        <dbReference type="EMBL" id="TWI55460.1"/>
    </source>
</evidence>
<name>A0A562QGZ7_9PSED</name>
<dbReference type="InterPro" id="IPR036282">
    <property type="entry name" value="Glutathione-S-Trfase_C_sf"/>
</dbReference>
<dbReference type="Proteomes" id="UP000316905">
    <property type="component" value="Unassembled WGS sequence"/>
</dbReference>
<keyword evidence="3" id="KW-1185">Reference proteome</keyword>
<proteinExistence type="predicted"/>
<feature type="domain" description="GST N-terminal" evidence="1">
    <location>
        <begin position="1"/>
        <end position="77"/>
    </location>
</feature>
<accession>A0A562QGZ7</accession>
<comment type="caution">
    <text evidence="2">The sequence shown here is derived from an EMBL/GenBank/DDBJ whole genome shotgun (WGS) entry which is preliminary data.</text>
</comment>
<dbReference type="SUPFAM" id="SSF47616">
    <property type="entry name" value="GST C-terminal domain-like"/>
    <property type="match status" value="1"/>
</dbReference>
<dbReference type="OrthoDB" id="5291571at2"/>
<dbReference type="SUPFAM" id="SSF52833">
    <property type="entry name" value="Thioredoxin-like"/>
    <property type="match status" value="1"/>
</dbReference>
<dbReference type="Gene3D" id="3.40.30.10">
    <property type="entry name" value="Glutaredoxin"/>
    <property type="match status" value="1"/>
</dbReference>
<dbReference type="Pfam" id="PF04399">
    <property type="entry name" value="Glutaredoxin2_C"/>
    <property type="match status" value="1"/>
</dbReference>
<protein>
    <submittedName>
        <fullName evidence="2">Glutaredoxin 2</fullName>
    </submittedName>
</protein>
<dbReference type="Gene3D" id="1.20.1050.10">
    <property type="match status" value="1"/>
</dbReference>
<dbReference type="NCBIfam" id="NF007702">
    <property type="entry name" value="PRK10387.1"/>
    <property type="match status" value="1"/>
</dbReference>
<dbReference type="AlphaFoldDB" id="A0A562QGZ7"/>
<organism evidence="2 3">
    <name type="scientific">Pseudomonas duriflava</name>
    <dbReference type="NCBI Taxonomy" id="459528"/>
    <lineage>
        <taxon>Bacteria</taxon>
        <taxon>Pseudomonadati</taxon>
        <taxon>Pseudomonadota</taxon>
        <taxon>Gammaproteobacteria</taxon>
        <taxon>Pseudomonadales</taxon>
        <taxon>Pseudomonadaceae</taxon>
        <taxon>Pseudomonas</taxon>
    </lineage>
</organism>
<evidence type="ECO:0000259" key="1">
    <source>
        <dbReference type="PROSITE" id="PS50404"/>
    </source>
</evidence>
<dbReference type="InterPro" id="IPR036249">
    <property type="entry name" value="Thioredoxin-like_sf"/>
</dbReference>